<evidence type="ECO:0000313" key="1">
    <source>
        <dbReference type="EMBL" id="RHL30159.1"/>
    </source>
</evidence>
<gene>
    <name evidence="1" type="ORF">DW028_05975</name>
</gene>
<protein>
    <submittedName>
        <fullName evidence="1">WYL domain-containing protein</fullName>
    </submittedName>
</protein>
<comment type="caution">
    <text evidence="1">The sequence shown here is derived from an EMBL/GenBank/DDBJ whole genome shotgun (WGS) entry which is preliminary data.</text>
</comment>
<organism evidence="1 2">
    <name type="scientific">Agathobacter rectalis</name>
    <dbReference type="NCBI Taxonomy" id="39491"/>
    <lineage>
        <taxon>Bacteria</taxon>
        <taxon>Bacillati</taxon>
        <taxon>Bacillota</taxon>
        <taxon>Clostridia</taxon>
        <taxon>Lachnospirales</taxon>
        <taxon>Lachnospiraceae</taxon>
        <taxon>Agathobacter</taxon>
    </lineage>
</organism>
<name>A0A415K1H1_9FIRM</name>
<sequence>MENFYMGFNETNTSQKIRISLSKKAMLTIEDDMTAFEVPKLTTFINQVISNFWDISESSIDNYLNNKELELKEKLSASSIDSYSIEQVIQILLKDEKKRLINKTASYDNGSTVNKQYNINNNNYIFLTEECMEDKYYATAAKYLRCLIEEYCWLPFIKRERIYKRSSYTTVENACKNHNVLKVKALIDGTQKLLYVYPYMIMPDPLATQEYLVCYVKNENSATRKHIASFSMARLQLQGSALKQTFRLTKDDIIAIEKKLADSSPAYLLGTNERVVVKLTERGQKSYKTKLYSRPAKEPESSGDTYVFYCSPLQAYNYFFPFGKEAKIIEPTSLRERFKNSYNDGAAKYRS</sequence>
<reference evidence="1 2" key="1">
    <citation type="submission" date="2018-08" db="EMBL/GenBank/DDBJ databases">
        <title>A genome reference for cultivated species of the human gut microbiota.</title>
        <authorList>
            <person name="Zou Y."/>
            <person name="Xue W."/>
            <person name="Luo G."/>
        </authorList>
    </citation>
    <scope>NUCLEOTIDE SEQUENCE [LARGE SCALE GENOMIC DNA]</scope>
    <source>
        <strain evidence="1 2">AF38-24</strain>
    </source>
</reference>
<evidence type="ECO:0000313" key="2">
    <source>
        <dbReference type="Proteomes" id="UP000283297"/>
    </source>
</evidence>
<proteinExistence type="predicted"/>
<dbReference type="AlphaFoldDB" id="A0A415K1H1"/>
<dbReference type="Proteomes" id="UP000283297">
    <property type="component" value="Unassembled WGS sequence"/>
</dbReference>
<accession>A0A415K1H1</accession>
<dbReference type="EMBL" id="QRON01000002">
    <property type="protein sequence ID" value="RHL30159.1"/>
    <property type="molecule type" value="Genomic_DNA"/>
</dbReference>